<feature type="non-terminal residue" evidence="1">
    <location>
        <position position="1"/>
    </location>
</feature>
<feature type="non-terminal residue" evidence="1">
    <location>
        <position position="418"/>
    </location>
</feature>
<dbReference type="EMBL" id="CAJVPZ010011621">
    <property type="protein sequence ID" value="CAG8631872.1"/>
    <property type="molecule type" value="Genomic_DNA"/>
</dbReference>
<accession>A0A9N9DDS1</accession>
<dbReference type="Proteomes" id="UP000789396">
    <property type="component" value="Unassembled WGS sequence"/>
</dbReference>
<dbReference type="AlphaFoldDB" id="A0A9N9DDS1"/>
<protein>
    <submittedName>
        <fullName evidence="1">16070_t:CDS:1</fullName>
    </submittedName>
</protein>
<name>A0A9N9DDS1_9GLOM</name>
<evidence type="ECO:0000313" key="2">
    <source>
        <dbReference type="Proteomes" id="UP000789396"/>
    </source>
</evidence>
<comment type="caution">
    <text evidence="1">The sequence shown here is derived from an EMBL/GenBank/DDBJ whole genome shotgun (WGS) entry which is preliminary data.</text>
</comment>
<evidence type="ECO:0000313" key="1">
    <source>
        <dbReference type="EMBL" id="CAG8631872.1"/>
    </source>
</evidence>
<gene>
    <name evidence="1" type="ORF">RFULGI_LOCUS7747</name>
</gene>
<sequence>SSAYSPLIENRSISSNQNLLNLDKLLSELNIEQDYFDDDYTWEKINSRLETIFGRNEKLKTEIENGKKDWETIAQNILNLKSGDGLPQDNLSLYPDLFNDKFDQNMPIFGDTIESIKNGYRMWKETEANMKILETRLNYFRICHFYKLLEAYISLYNLAIKETPHEHRFLNVEQKIQEGISLGVGTSKTAIRKWVRIRMLQILGVDTDKSEERIFKALLRINFILTNGISSKEELAIAGATRRFFESSTKLEFLAFLTKITGRDYFQEFEQLKGVANKLVKLISQNQVNQGPFRQESLNPQNIHQNLDMNPTDLINNLQEFGDNLETVLKNISEWENTDKSLEGISLGRNASFTSLRGYVRVQIKKALNLKTDRAEAGASRRFFEYLNDENFDSLLRIIMGENYVSFTVPKNFQDIET</sequence>
<proteinExistence type="predicted"/>
<dbReference type="OrthoDB" id="2475025at2759"/>
<reference evidence="1" key="1">
    <citation type="submission" date="2021-06" db="EMBL/GenBank/DDBJ databases">
        <authorList>
            <person name="Kallberg Y."/>
            <person name="Tangrot J."/>
            <person name="Rosling A."/>
        </authorList>
    </citation>
    <scope>NUCLEOTIDE SEQUENCE</scope>
    <source>
        <strain evidence="1">IN212</strain>
    </source>
</reference>
<organism evidence="1 2">
    <name type="scientific">Racocetra fulgida</name>
    <dbReference type="NCBI Taxonomy" id="60492"/>
    <lineage>
        <taxon>Eukaryota</taxon>
        <taxon>Fungi</taxon>
        <taxon>Fungi incertae sedis</taxon>
        <taxon>Mucoromycota</taxon>
        <taxon>Glomeromycotina</taxon>
        <taxon>Glomeromycetes</taxon>
        <taxon>Diversisporales</taxon>
        <taxon>Gigasporaceae</taxon>
        <taxon>Racocetra</taxon>
    </lineage>
</organism>
<keyword evidence="2" id="KW-1185">Reference proteome</keyword>